<evidence type="ECO:0000313" key="2">
    <source>
        <dbReference type="EMBL" id="MBM7572860.1"/>
    </source>
</evidence>
<feature type="compositionally biased region" description="Low complexity" evidence="1">
    <location>
        <begin position="61"/>
        <end position="72"/>
    </location>
</feature>
<name>A0ABS2N3Z0_9BACI</name>
<keyword evidence="3" id="KW-1185">Reference proteome</keyword>
<dbReference type="Proteomes" id="UP001296943">
    <property type="component" value="Unassembled WGS sequence"/>
</dbReference>
<reference evidence="2 3" key="1">
    <citation type="submission" date="2021-01" db="EMBL/GenBank/DDBJ databases">
        <title>Genomic Encyclopedia of Type Strains, Phase IV (KMG-IV): sequencing the most valuable type-strain genomes for metagenomic binning, comparative biology and taxonomic classification.</title>
        <authorList>
            <person name="Goeker M."/>
        </authorList>
    </citation>
    <scope>NUCLEOTIDE SEQUENCE [LARGE SCALE GENOMIC DNA]</scope>
    <source>
        <strain evidence="2 3">DSM 23711</strain>
    </source>
</reference>
<gene>
    <name evidence="2" type="ORF">JOC48_003391</name>
</gene>
<comment type="caution">
    <text evidence="2">The sequence shown here is derived from an EMBL/GenBank/DDBJ whole genome shotgun (WGS) entry which is preliminary data.</text>
</comment>
<dbReference type="EMBL" id="JAFBDR010000022">
    <property type="protein sequence ID" value="MBM7572860.1"/>
    <property type="molecule type" value="Genomic_DNA"/>
</dbReference>
<proteinExistence type="predicted"/>
<protein>
    <submittedName>
        <fullName evidence="2">Sporulation protein YtfJ</fullName>
    </submittedName>
</protein>
<evidence type="ECO:0000256" key="1">
    <source>
        <dbReference type="SAM" id="MobiDB-lite"/>
    </source>
</evidence>
<accession>A0ABS2N3Z0</accession>
<dbReference type="NCBIfam" id="TIGR02874">
    <property type="entry name" value="spore_ytfJ"/>
    <property type="match status" value="1"/>
</dbReference>
<evidence type="ECO:0000313" key="3">
    <source>
        <dbReference type="Proteomes" id="UP001296943"/>
    </source>
</evidence>
<feature type="region of interest" description="Disordered" evidence="1">
    <location>
        <begin position="132"/>
        <end position="160"/>
    </location>
</feature>
<dbReference type="RefSeq" id="WP_204501526.1">
    <property type="nucleotide sequence ID" value="NZ_JAFBDR010000022.1"/>
</dbReference>
<dbReference type="PIRSF" id="PIRSF021377">
    <property type="entry name" value="YtfJ"/>
    <property type="match status" value="1"/>
</dbReference>
<feature type="region of interest" description="Disordered" evidence="1">
    <location>
        <begin position="56"/>
        <end position="87"/>
    </location>
</feature>
<dbReference type="PANTHER" id="PTHR39162:SF1">
    <property type="entry name" value="SPORULATION PROTEIN YTFJ"/>
    <property type="match status" value="1"/>
</dbReference>
<dbReference type="InterPro" id="IPR014229">
    <property type="entry name" value="Spore_YtfJ"/>
</dbReference>
<feature type="compositionally biased region" description="Basic and acidic residues" evidence="1">
    <location>
        <begin position="138"/>
        <end position="160"/>
    </location>
</feature>
<organism evidence="2 3">
    <name type="scientific">Aquibacillus albus</name>
    <dbReference type="NCBI Taxonomy" id="1168171"/>
    <lineage>
        <taxon>Bacteria</taxon>
        <taxon>Bacillati</taxon>
        <taxon>Bacillota</taxon>
        <taxon>Bacilli</taxon>
        <taxon>Bacillales</taxon>
        <taxon>Bacillaceae</taxon>
        <taxon>Aquibacillus</taxon>
    </lineage>
</organism>
<sequence>MSEQHPIEGMVDTVMSNLKDMVDVNIILGDPVESPDGTVILPISRVGYGFAVGGSEFKPNSGSQDSGSQDGSTDSKDQEYPFGGGAGGGISISPIGFLVVSSKGTQMIHIDKNAHLAEKLIDLAPQAVDKIQEMLGKAQKDRDKEKKDQDMDKEKKDQQE</sequence>
<dbReference type="Pfam" id="PF09579">
    <property type="entry name" value="Spore_YtfJ"/>
    <property type="match status" value="1"/>
</dbReference>
<dbReference type="PANTHER" id="PTHR39162">
    <property type="entry name" value="GLL3345 PROTEIN"/>
    <property type="match status" value="1"/>
</dbReference>